<protein>
    <recommendedName>
        <fullName evidence="3">RRM domain-containing protein</fullName>
    </recommendedName>
</protein>
<dbReference type="SMART" id="SM00360">
    <property type="entry name" value="RRM"/>
    <property type="match status" value="3"/>
</dbReference>
<dbReference type="InterPro" id="IPR000504">
    <property type="entry name" value="RRM_dom"/>
</dbReference>
<name>B3RV60_TRIAD</name>
<organism evidence="4 5">
    <name type="scientific">Trichoplax adhaerens</name>
    <name type="common">Trichoplax reptans</name>
    <dbReference type="NCBI Taxonomy" id="10228"/>
    <lineage>
        <taxon>Eukaryota</taxon>
        <taxon>Metazoa</taxon>
        <taxon>Placozoa</taxon>
        <taxon>Uniplacotomia</taxon>
        <taxon>Trichoplacea</taxon>
        <taxon>Trichoplacidae</taxon>
        <taxon>Trichoplax</taxon>
    </lineage>
</organism>
<dbReference type="KEGG" id="tad:TRIADDRAFT_13868"/>
<dbReference type="GO" id="GO:1990904">
    <property type="term" value="C:ribonucleoprotein complex"/>
    <property type="evidence" value="ECO:0000318"/>
    <property type="project" value="GO_Central"/>
</dbReference>
<dbReference type="PhylomeDB" id="B3RV60"/>
<sequence>VKVCDLPTYLNDQDVASFFRGLNIIRGGISFLLSEYGKRYGQAYVKFEDTVQRDLALKRHSQYIDQKSIRIYKINAGQGFIPNVGGATIVNALMKSNDRPEIALLRIKGLPSTVIAIDVVNFFKGTADVLDNEEGVLLLLSADGRTTGEGYVAFKTPEIARSAIYKDYKIMANHHIELYDCSLNDALKALQESHISSSYRKNDKILTNLRQKSQESVRDCIRLRGLPFTATEPDITNFMGELADKIALNGIHLCINDRGRPSGDAYIQMLSAEDAIKSAEKKHREHLGTRWIEVFQCSREEV</sequence>
<dbReference type="STRING" id="10228.B3RV60"/>
<dbReference type="Gene3D" id="3.30.70.330">
    <property type="match status" value="3"/>
</dbReference>
<feature type="domain" description="RRM" evidence="3">
    <location>
        <begin position="1"/>
        <end position="72"/>
    </location>
</feature>
<feature type="domain" description="RRM" evidence="3">
    <location>
        <begin position="220"/>
        <end position="295"/>
    </location>
</feature>
<dbReference type="InParanoid" id="B3RV60"/>
<feature type="domain" description="RRM" evidence="3">
    <location>
        <begin position="104"/>
        <end position="179"/>
    </location>
</feature>
<dbReference type="InterPro" id="IPR012677">
    <property type="entry name" value="Nucleotide-bd_a/b_plait_sf"/>
</dbReference>
<evidence type="ECO:0000256" key="1">
    <source>
        <dbReference type="ARBA" id="ARBA00022737"/>
    </source>
</evidence>
<evidence type="ECO:0000313" key="4">
    <source>
        <dbReference type="EMBL" id="EDV25445.1"/>
    </source>
</evidence>
<evidence type="ECO:0000313" key="5">
    <source>
        <dbReference type="Proteomes" id="UP000009022"/>
    </source>
</evidence>
<evidence type="ECO:0000259" key="3">
    <source>
        <dbReference type="SMART" id="SM00360"/>
    </source>
</evidence>
<dbReference type="AlphaFoldDB" id="B3RV60"/>
<feature type="non-terminal residue" evidence="4">
    <location>
        <position position="302"/>
    </location>
</feature>
<dbReference type="HOGENOM" id="CLU_008009_2_0_1"/>
<dbReference type="Proteomes" id="UP000009022">
    <property type="component" value="Unassembled WGS sequence"/>
</dbReference>
<dbReference type="OrthoDB" id="431068at2759"/>
<dbReference type="InterPro" id="IPR035979">
    <property type="entry name" value="RBD_domain_sf"/>
</dbReference>
<dbReference type="RefSeq" id="XP_002111478.1">
    <property type="nucleotide sequence ID" value="XM_002111442.1"/>
</dbReference>
<accession>B3RV60</accession>
<feature type="non-terminal residue" evidence="4">
    <location>
        <position position="1"/>
    </location>
</feature>
<dbReference type="PANTHER" id="PTHR13976">
    <property type="entry name" value="HETEROGENEOUS NUCLEAR RIBONUCLEOPROTEIN-RELATED"/>
    <property type="match status" value="1"/>
</dbReference>
<gene>
    <name evidence="4" type="ORF">TRIADDRAFT_13868</name>
</gene>
<dbReference type="OMA" id="MISEPYX"/>
<dbReference type="CDD" id="cd12509">
    <property type="entry name" value="RRM3_ESRPs_Fusilli"/>
    <property type="match status" value="1"/>
</dbReference>
<dbReference type="eggNOG" id="KOG1365">
    <property type="taxonomic scope" value="Eukaryota"/>
</dbReference>
<dbReference type="SUPFAM" id="SSF54928">
    <property type="entry name" value="RNA-binding domain, RBD"/>
    <property type="match status" value="2"/>
</dbReference>
<dbReference type="GO" id="GO:0003729">
    <property type="term" value="F:mRNA binding"/>
    <property type="evidence" value="ECO:0000318"/>
    <property type="project" value="GO_Central"/>
</dbReference>
<dbReference type="GO" id="GO:0005654">
    <property type="term" value="C:nucleoplasm"/>
    <property type="evidence" value="ECO:0000318"/>
    <property type="project" value="GO_Central"/>
</dbReference>
<dbReference type="EMBL" id="DS985244">
    <property type="protein sequence ID" value="EDV25445.1"/>
    <property type="molecule type" value="Genomic_DNA"/>
</dbReference>
<keyword evidence="1" id="KW-0677">Repeat</keyword>
<dbReference type="InterPro" id="IPR050666">
    <property type="entry name" value="ESRP"/>
</dbReference>
<dbReference type="CDD" id="cd12254">
    <property type="entry name" value="RRM_hnRNPH_ESRPs_RBM12_like"/>
    <property type="match status" value="1"/>
</dbReference>
<keyword evidence="2" id="KW-0694">RNA-binding</keyword>
<dbReference type="CTD" id="6752691"/>
<keyword evidence="5" id="KW-1185">Reference proteome</keyword>
<dbReference type="GeneID" id="6752691"/>
<evidence type="ECO:0000256" key="2">
    <source>
        <dbReference type="ARBA" id="ARBA00022884"/>
    </source>
</evidence>
<dbReference type="GO" id="GO:0043484">
    <property type="term" value="P:regulation of RNA splicing"/>
    <property type="evidence" value="ECO:0000318"/>
    <property type="project" value="GO_Central"/>
</dbReference>
<proteinExistence type="predicted"/>
<reference evidence="4 5" key="1">
    <citation type="journal article" date="2008" name="Nature">
        <title>The Trichoplax genome and the nature of placozoans.</title>
        <authorList>
            <person name="Srivastava M."/>
            <person name="Begovic E."/>
            <person name="Chapman J."/>
            <person name="Putnam N.H."/>
            <person name="Hellsten U."/>
            <person name="Kawashima T."/>
            <person name="Kuo A."/>
            <person name="Mitros T."/>
            <person name="Salamov A."/>
            <person name="Carpenter M.L."/>
            <person name="Signorovitch A.Y."/>
            <person name="Moreno M.A."/>
            <person name="Kamm K."/>
            <person name="Grimwood J."/>
            <person name="Schmutz J."/>
            <person name="Shapiro H."/>
            <person name="Grigoriev I.V."/>
            <person name="Buss L.W."/>
            <person name="Schierwater B."/>
            <person name="Dellaporta S.L."/>
            <person name="Rokhsar D.S."/>
        </authorList>
    </citation>
    <scope>NUCLEOTIDE SEQUENCE [LARGE SCALE GENOMIC DNA]</scope>
    <source>
        <strain evidence="4 5">Grell-BS-1999</strain>
    </source>
</reference>